<dbReference type="InterPro" id="IPR027417">
    <property type="entry name" value="P-loop_NTPase"/>
</dbReference>
<evidence type="ECO:0000313" key="2">
    <source>
        <dbReference type="Proteomes" id="UP000224567"/>
    </source>
</evidence>
<reference evidence="1 2" key="1">
    <citation type="journal article" date="2017" name="Genome Biol.">
        <title>New reference genome sequences of hot pepper reveal the massive evolution of plant disease-resistance genes by retroduplication.</title>
        <authorList>
            <person name="Kim S."/>
            <person name="Park J."/>
            <person name="Yeom S.I."/>
            <person name="Kim Y.M."/>
            <person name="Seo E."/>
            <person name="Kim K.T."/>
            <person name="Kim M.S."/>
            <person name="Lee J.M."/>
            <person name="Cheong K."/>
            <person name="Shin H.S."/>
            <person name="Kim S.B."/>
            <person name="Han K."/>
            <person name="Lee J."/>
            <person name="Park M."/>
            <person name="Lee H.A."/>
            <person name="Lee H.Y."/>
            <person name="Lee Y."/>
            <person name="Oh S."/>
            <person name="Lee J.H."/>
            <person name="Choi E."/>
            <person name="Choi E."/>
            <person name="Lee S.E."/>
            <person name="Jeon J."/>
            <person name="Kim H."/>
            <person name="Choi G."/>
            <person name="Song H."/>
            <person name="Lee J."/>
            <person name="Lee S.C."/>
            <person name="Kwon J.K."/>
            <person name="Lee H.Y."/>
            <person name="Koo N."/>
            <person name="Hong Y."/>
            <person name="Kim R.W."/>
            <person name="Kang W.H."/>
            <person name="Huh J.H."/>
            <person name="Kang B.C."/>
            <person name="Yang T.J."/>
            <person name="Lee Y.H."/>
            <person name="Bennetzen J.L."/>
            <person name="Choi D."/>
        </authorList>
    </citation>
    <scope>NUCLEOTIDE SEQUENCE [LARGE SCALE GENOMIC DNA]</scope>
    <source>
        <strain evidence="2">cv. PBC81</strain>
    </source>
</reference>
<dbReference type="Proteomes" id="UP000224567">
    <property type="component" value="Unassembled WGS sequence"/>
</dbReference>
<proteinExistence type="predicted"/>
<comment type="caution">
    <text evidence="1">The sequence shown here is derived from an EMBL/GenBank/DDBJ whole genome shotgun (WGS) entry which is preliminary data.</text>
</comment>
<accession>A0A2G2VBK4</accession>
<dbReference type="Gene3D" id="3.40.50.300">
    <property type="entry name" value="P-loop containing nucleotide triphosphate hydrolases"/>
    <property type="match status" value="1"/>
</dbReference>
<keyword evidence="2" id="KW-1185">Reference proteome</keyword>
<organism evidence="1 2">
    <name type="scientific">Capsicum baccatum</name>
    <name type="common">Peruvian pepper</name>
    <dbReference type="NCBI Taxonomy" id="33114"/>
    <lineage>
        <taxon>Eukaryota</taxon>
        <taxon>Viridiplantae</taxon>
        <taxon>Streptophyta</taxon>
        <taxon>Embryophyta</taxon>
        <taxon>Tracheophyta</taxon>
        <taxon>Spermatophyta</taxon>
        <taxon>Magnoliopsida</taxon>
        <taxon>eudicotyledons</taxon>
        <taxon>Gunneridae</taxon>
        <taxon>Pentapetalae</taxon>
        <taxon>asterids</taxon>
        <taxon>lamiids</taxon>
        <taxon>Solanales</taxon>
        <taxon>Solanaceae</taxon>
        <taxon>Solanoideae</taxon>
        <taxon>Capsiceae</taxon>
        <taxon>Capsicum</taxon>
    </lineage>
</organism>
<gene>
    <name evidence="1" type="ORF">CQW23_30039</name>
</gene>
<dbReference type="PANTHER" id="PTHR48448">
    <property type="entry name" value="MUTL PROTEIN ISOFORM 1"/>
    <property type="match status" value="1"/>
</dbReference>
<sequence length="250" mass="28484">MYKVMGAEYVDGQPIPSWKLIDGVCKESLAFETAQREGIPEILIQRAEELYKSAYGNQIPKKKDQMRLLCSDIGLNCTDKSSEQLNGTREIALDSSTKLMQRMRISSKKLEDVIRLIFQKKLIELYKVKNPPEVATVNCVLIAARGQPAPSTIGASSVYIVLRPDKKFYVGQVWIVFGLEFQQLTVIPSRRGEDRAKRSTTSRWSVKRHMLVFRESSRLHRVTVEIAMTGSSRRGDYQNSSYQFLSDSPR</sequence>
<dbReference type="STRING" id="33114.A0A2G2VBK4"/>
<dbReference type="InterPro" id="IPR053276">
    <property type="entry name" value="MtDNA_mismatch_repair_MutS"/>
</dbReference>
<dbReference type="PANTHER" id="PTHR48448:SF1">
    <property type="entry name" value="MUTL PROTEIN ISOFORM 1"/>
    <property type="match status" value="1"/>
</dbReference>
<dbReference type="EMBL" id="MLFT02000037">
    <property type="protein sequence ID" value="PHT30375.1"/>
    <property type="molecule type" value="Genomic_DNA"/>
</dbReference>
<dbReference type="OrthoDB" id="10252754at2759"/>
<dbReference type="AlphaFoldDB" id="A0A2G2VBK4"/>
<name>A0A2G2VBK4_CAPBA</name>
<protein>
    <submittedName>
        <fullName evidence="1">Uncharacterized protein</fullName>
    </submittedName>
</protein>
<reference evidence="2" key="2">
    <citation type="journal article" date="2017" name="J. Anim. Genet.">
        <title>Multiple reference genome sequences of hot pepper reveal the massive evolution of plant disease resistance genes by retroduplication.</title>
        <authorList>
            <person name="Kim S."/>
            <person name="Park J."/>
            <person name="Yeom S.-I."/>
            <person name="Kim Y.-M."/>
            <person name="Seo E."/>
            <person name="Kim K.-T."/>
            <person name="Kim M.-S."/>
            <person name="Lee J.M."/>
            <person name="Cheong K."/>
            <person name="Shin H.-S."/>
            <person name="Kim S.-B."/>
            <person name="Han K."/>
            <person name="Lee J."/>
            <person name="Park M."/>
            <person name="Lee H.-A."/>
            <person name="Lee H.-Y."/>
            <person name="Lee Y."/>
            <person name="Oh S."/>
            <person name="Lee J.H."/>
            <person name="Choi E."/>
            <person name="Choi E."/>
            <person name="Lee S.E."/>
            <person name="Jeon J."/>
            <person name="Kim H."/>
            <person name="Choi G."/>
            <person name="Song H."/>
            <person name="Lee J."/>
            <person name="Lee S.-C."/>
            <person name="Kwon J.-K."/>
            <person name="Lee H.-Y."/>
            <person name="Koo N."/>
            <person name="Hong Y."/>
            <person name="Kim R.W."/>
            <person name="Kang W.-H."/>
            <person name="Huh J.H."/>
            <person name="Kang B.-C."/>
            <person name="Yang T.-J."/>
            <person name="Lee Y.-H."/>
            <person name="Bennetzen J.L."/>
            <person name="Choi D."/>
        </authorList>
    </citation>
    <scope>NUCLEOTIDE SEQUENCE [LARGE SCALE GENOMIC DNA]</scope>
    <source>
        <strain evidence="2">cv. PBC81</strain>
    </source>
</reference>
<evidence type="ECO:0000313" key="1">
    <source>
        <dbReference type="EMBL" id="PHT30375.1"/>
    </source>
</evidence>